<dbReference type="InterPro" id="IPR036291">
    <property type="entry name" value="NAD(P)-bd_dom_sf"/>
</dbReference>
<dbReference type="AlphaFoldDB" id="A0A450SYS0"/>
<organism evidence="2">
    <name type="scientific">Candidatus Kentrum sp. FW</name>
    <dbReference type="NCBI Taxonomy" id="2126338"/>
    <lineage>
        <taxon>Bacteria</taxon>
        <taxon>Pseudomonadati</taxon>
        <taxon>Pseudomonadota</taxon>
        <taxon>Gammaproteobacteria</taxon>
        <taxon>Candidatus Kentrum</taxon>
    </lineage>
</organism>
<dbReference type="FunFam" id="3.40.50.720:FF:000084">
    <property type="entry name" value="Short-chain dehydrogenase reductase"/>
    <property type="match status" value="1"/>
</dbReference>
<dbReference type="InterPro" id="IPR050259">
    <property type="entry name" value="SDR"/>
</dbReference>
<accession>A0A450SYS0</accession>
<dbReference type="Gene3D" id="3.40.50.720">
    <property type="entry name" value="NAD(P)-binding Rossmann-like Domain"/>
    <property type="match status" value="1"/>
</dbReference>
<name>A0A450SYS0_9GAMM</name>
<dbReference type="PRINTS" id="PR00080">
    <property type="entry name" value="SDRFAMILY"/>
</dbReference>
<evidence type="ECO:0000313" key="2">
    <source>
        <dbReference type="EMBL" id="VFJ59405.1"/>
    </source>
</evidence>
<proteinExistence type="inferred from homology"/>
<gene>
    <name evidence="2" type="ORF">BECKFW1821B_GA0114236_104724</name>
</gene>
<dbReference type="PANTHER" id="PTHR42879">
    <property type="entry name" value="3-OXOACYL-(ACYL-CARRIER-PROTEIN) REDUCTASE"/>
    <property type="match status" value="1"/>
</dbReference>
<dbReference type="InterPro" id="IPR002347">
    <property type="entry name" value="SDR_fam"/>
</dbReference>
<dbReference type="PANTHER" id="PTHR42879:SF2">
    <property type="entry name" value="3-OXOACYL-[ACYL-CARRIER-PROTEIN] REDUCTASE FABG"/>
    <property type="match status" value="1"/>
</dbReference>
<dbReference type="EMBL" id="CAADFD010000047">
    <property type="protein sequence ID" value="VFJ59405.1"/>
    <property type="molecule type" value="Genomic_DNA"/>
</dbReference>
<reference evidence="2" key="1">
    <citation type="submission" date="2019-02" db="EMBL/GenBank/DDBJ databases">
        <authorList>
            <person name="Gruber-Vodicka R. H."/>
            <person name="Seah K. B. B."/>
        </authorList>
    </citation>
    <scope>NUCLEOTIDE SEQUENCE</scope>
    <source>
        <strain evidence="2">BECK_BZ106</strain>
    </source>
</reference>
<dbReference type="PRINTS" id="PR00081">
    <property type="entry name" value="GDHRDH"/>
</dbReference>
<dbReference type="CDD" id="cd05233">
    <property type="entry name" value="SDR_c"/>
    <property type="match status" value="1"/>
</dbReference>
<sequence length="247" mass="27173">MIELNFQDQTALVTGTSQGIGKQIARDLLECGAKLIVTAKHRDEESALYNQLGSSISFLAVDFSNEDSTQRFLREIGFLDRIDVCINNAGILRYQPITEIPASDWDEIHAVNLRAPFLVTQAVAKIMQPRGYGRIVNIASIWGHITLRERTAYTSSKFGLRGLTVNSAVDLAKDNILVNAVSPGFTLTEMLENTRSPDELQELAKSVPLGRLAKTTEISRAVLFLASKLNTYITGQSLIIDGGYSIL</sequence>
<dbReference type="SUPFAM" id="SSF51735">
    <property type="entry name" value="NAD(P)-binding Rossmann-fold domains"/>
    <property type="match status" value="1"/>
</dbReference>
<dbReference type="Pfam" id="PF13561">
    <property type="entry name" value="adh_short_C2"/>
    <property type="match status" value="1"/>
</dbReference>
<protein>
    <submittedName>
        <fullName evidence="2">Glucose 1-dehydrogenase/3alpha(Or 20beta)-hydroxysteroid dehydrogenase/3-oxoacyl-[acyl-carrier protein] reductase</fullName>
    </submittedName>
</protein>
<comment type="similarity">
    <text evidence="1">Belongs to the short-chain dehydrogenases/reductases (SDR) family.</text>
</comment>
<evidence type="ECO:0000256" key="1">
    <source>
        <dbReference type="ARBA" id="ARBA00006484"/>
    </source>
</evidence>